<dbReference type="Proteomes" id="UP000315628">
    <property type="component" value="Unassembled WGS sequence"/>
</dbReference>
<dbReference type="OrthoDB" id="5450317at2"/>
<evidence type="ECO:0000313" key="2">
    <source>
        <dbReference type="EMBL" id="TWD16731.1"/>
    </source>
</evidence>
<gene>
    <name evidence="2" type="ORF">FB557_0266</name>
</gene>
<dbReference type="RefSeq" id="WP_144854934.1">
    <property type="nucleotide sequence ID" value="NZ_VIUW01000001.1"/>
</dbReference>
<accession>A0A560WGB6</accession>
<evidence type="ECO:0000256" key="1">
    <source>
        <dbReference type="SAM" id="MobiDB-lite"/>
    </source>
</evidence>
<sequence length="236" mass="26103">MPTTDHLAPIWVRSFRQQGLDPDCAQWLVELWLEAKQPLAEQATQAMQMRLCGVAVKEIQSAFGLKHHATVQRWSETALTRTLAPHLSRLESWIGEIGVGTPVEEVAKGSGVEPRLIETALHGWPPVTRVSAEQQGRAAALWRDGKSLDQVGETLGWSPARIRQLIPEEDLVLEPAHVTPTDLETRLGWSRAQVKAARKQGLNRPGLLGGSRPWKRGWRHGNEEHVGEADCAAVLA</sequence>
<proteinExistence type="predicted"/>
<dbReference type="AlphaFoldDB" id="A0A560WGB6"/>
<protein>
    <submittedName>
        <fullName evidence="2">Uncharacterized protein</fullName>
    </submittedName>
</protein>
<feature type="region of interest" description="Disordered" evidence="1">
    <location>
        <begin position="202"/>
        <end position="221"/>
    </location>
</feature>
<keyword evidence="3" id="KW-1185">Reference proteome</keyword>
<organism evidence="2 3">
    <name type="scientific">Marihabitans asiaticum</name>
    <dbReference type="NCBI Taxonomy" id="415218"/>
    <lineage>
        <taxon>Bacteria</taxon>
        <taxon>Bacillati</taxon>
        <taxon>Actinomycetota</taxon>
        <taxon>Actinomycetes</taxon>
        <taxon>Micrococcales</taxon>
        <taxon>Intrasporangiaceae</taxon>
        <taxon>Marihabitans</taxon>
    </lineage>
</organism>
<dbReference type="EMBL" id="VIUW01000001">
    <property type="protein sequence ID" value="TWD16731.1"/>
    <property type="molecule type" value="Genomic_DNA"/>
</dbReference>
<name>A0A560WGB6_9MICO</name>
<comment type="caution">
    <text evidence="2">The sequence shown here is derived from an EMBL/GenBank/DDBJ whole genome shotgun (WGS) entry which is preliminary data.</text>
</comment>
<reference evidence="2 3" key="1">
    <citation type="submission" date="2019-06" db="EMBL/GenBank/DDBJ databases">
        <title>Sequencing the genomes of 1000 actinobacteria strains.</title>
        <authorList>
            <person name="Klenk H.-P."/>
        </authorList>
    </citation>
    <scope>NUCLEOTIDE SEQUENCE [LARGE SCALE GENOMIC DNA]</scope>
    <source>
        <strain evidence="2 3">DSM 18935</strain>
    </source>
</reference>
<evidence type="ECO:0000313" key="3">
    <source>
        <dbReference type="Proteomes" id="UP000315628"/>
    </source>
</evidence>